<name>A0A4D9DDX6_9STRA</name>
<proteinExistence type="predicted"/>
<keyword evidence="1" id="KW-1133">Transmembrane helix</keyword>
<comment type="caution">
    <text evidence="2">The sequence shown here is derived from an EMBL/GenBank/DDBJ whole genome shotgun (WGS) entry which is preliminary data.</text>
</comment>
<keyword evidence="1" id="KW-0812">Transmembrane</keyword>
<sequence>MGSHGAVSEVGVEDTVHGTLCYMVSSRLTSGESTFRGVTALKQCPEPLRHHRTWAIPGPIRLLPLLVLPLLPVLLLLLLLLLLLNAEGPWELEALAGEVQGRGGEREEEA</sequence>
<organism evidence="2 3">
    <name type="scientific">Nannochloropsis salina CCMP1776</name>
    <dbReference type="NCBI Taxonomy" id="1027361"/>
    <lineage>
        <taxon>Eukaryota</taxon>
        <taxon>Sar</taxon>
        <taxon>Stramenopiles</taxon>
        <taxon>Ochrophyta</taxon>
        <taxon>Eustigmatophyceae</taxon>
        <taxon>Eustigmatales</taxon>
        <taxon>Monodopsidaceae</taxon>
        <taxon>Microchloropsis</taxon>
        <taxon>Microchloropsis salina</taxon>
    </lineage>
</organism>
<dbReference type="Proteomes" id="UP000355283">
    <property type="component" value="Unassembled WGS sequence"/>
</dbReference>
<accession>A0A4D9DDX6</accession>
<protein>
    <submittedName>
        <fullName evidence="2">Uncharacterized protein</fullName>
    </submittedName>
</protein>
<dbReference type="EMBL" id="SDOX01000007">
    <property type="protein sequence ID" value="TFJ86898.1"/>
    <property type="molecule type" value="Genomic_DNA"/>
</dbReference>
<feature type="transmembrane region" description="Helical" evidence="1">
    <location>
        <begin position="62"/>
        <end position="84"/>
    </location>
</feature>
<gene>
    <name evidence="2" type="ORF">NSK_001986</name>
</gene>
<dbReference type="AlphaFoldDB" id="A0A4D9DDX6"/>
<keyword evidence="3" id="KW-1185">Reference proteome</keyword>
<reference evidence="2 3" key="1">
    <citation type="submission" date="2019-01" db="EMBL/GenBank/DDBJ databases">
        <title>Nuclear Genome Assembly of the Microalgal Biofuel strain Nannochloropsis salina CCMP1776.</title>
        <authorList>
            <person name="Hovde B."/>
        </authorList>
    </citation>
    <scope>NUCLEOTIDE SEQUENCE [LARGE SCALE GENOMIC DNA]</scope>
    <source>
        <strain evidence="2 3">CCMP1776</strain>
    </source>
</reference>
<keyword evidence="1" id="KW-0472">Membrane</keyword>
<evidence type="ECO:0000313" key="2">
    <source>
        <dbReference type="EMBL" id="TFJ86898.1"/>
    </source>
</evidence>
<evidence type="ECO:0000256" key="1">
    <source>
        <dbReference type="SAM" id="Phobius"/>
    </source>
</evidence>
<evidence type="ECO:0000313" key="3">
    <source>
        <dbReference type="Proteomes" id="UP000355283"/>
    </source>
</evidence>